<dbReference type="SUPFAM" id="SSF56672">
    <property type="entry name" value="DNA/RNA polymerases"/>
    <property type="match status" value="1"/>
</dbReference>
<dbReference type="PANTHER" id="PTHR10133">
    <property type="entry name" value="DNA POLYMERASE I"/>
    <property type="match status" value="1"/>
</dbReference>
<organism evidence="4 5">
    <name type="scientific">Gonium pectorale</name>
    <name type="common">Green alga</name>
    <dbReference type="NCBI Taxonomy" id="33097"/>
    <lineage>
        <taxon>Eukaryota</taxon>
        <taxon>Viridiplantae</taxon>
        <taxon>Chlorophyta</taxon>
        <taxon>core chlorophytes</taxon>
        <taxon>Chlorophyceae</taxon>
        <taxon>CS clade</taxon>
        <taxon>Chlamydomonadales</taxon>
        <taxon>Volvocaceae</taxon>
        <taxon>Gonium</taxon>
    </lineage>
</organism>
<dbReference type="OrthoDB" id="275278at2759"/>
<feature type="region of interest" description="Disordered" evidence="2">
    <location>
        <begin position="1062"/>
        <end position="1090"/>
    </location>
</feature>
<dbReference type="STRING" id="33097.A0A150GEG5"/>
<comment type="caution">
    <text evidence="4">The sequence shown here is derived from an EMBL/GenBank/DDBJ whole genome shotgun (WGS) entry which is preliminary data.</text>
</comment>
<dbReference type="EMBL" id="LSYV01000034">
    <property type="protein sequence ID" value="KXZ47740.1"/>
    <property type="molecule type" value="Genomic_DNA"/>
</dbReference>
<reference evidence="5" key="1">
    <citation type="journal article" date="2016" name="Nat. Commun.">
        <title>The Gonium pectorale genome demonstrates co-option of cell cycle regulation during the evolution of multicellularity.</title>
        <authorList>
            <person name="Hanschen E.R."/>
            <person name="Marriage T.N."/>
            <person name="Ferris P.J."/>
            <person name="Hamaji T."/>
            <person name="Toyoda A."/>
            <person name="Fujiyama A."/>
            <person name="Neme R."/>
            <person name="Noguchi H."/>
            <person name="Minakuchi Y."/>
            <person name="Suzuki M."/>
            <person name="Kawai-Toyooka H."/>
            <person name="Smith D.R."/>
            <person name="Sparks H."/>
            <person name="Anderson J."/>
            <person name="Bakaric R."/>
            <person name="Luria V."/>
            <person name="Karger A."/>
            <person name="Kirschner M.W."/>
            <person name="Durand P.M."/>
            <person name="Michod R.E."/>
            <person name="Nozaki H."/>
            <person name="Olson B.J."/>
        </authorList>
    </citation>
    <scope>NUCLEOTIDE SEQUENCE [LARGE SCALE GENOMIC DNA]</scope>
    <source>
        <strain evidence="5">NIES-2863</strain>
    </source>
</reference>
<evidence type="ECO:0000256" key="1">
    <source>
        <dbReference type="ARBA" id="ARBA00022705"/>
    </source>
</evidence>
<dbReference type="GO" id="GO:0006261">
    <property type="term" value="P:DNA-templated DNA replication"/>
    <property type="evidence" value="ECO:0007669"/>
    <property type="project" value="InterPro"/>
</dbReference>
<accession>A0A150GEG5</accession>
<dbReference type="SMART" id="SM00482">
    <property type="entry name" value="POLAc"/>
    <property type="match status" value="1"/>
</dbReference>
<feature type="compositionally biased region" description="Gly residues" evidence="2">
    <location>
        <begin position="1067"/>
        <end position="1076"/>
    </location>
</feature>
<dbReference type="Gene3D" id="1.10.150.20">
    <property type="entry name" value="5' to 3' exonuclease, C-terminal subdomain"/>
    <property type="match status" value="1"/>
</dbReference>
<dbReference type="GO" id="GO:0003887">
    <property type="term" value="F:DNA-directed DNA polymerase activity"/>
    <property type="evidence" value="ECO:0007669"/>
    <property type="project" value="InterPro"/>
</dbReference>
<feature type="region of interest" description="Disordered" evidence="2">
    <location>
        <begin position="642"/>
        <end position="664"/>
    </location>
</feature>
<protein>
    <recommendedName>
        <fullName evidence="3">DNA-directed DNA polymerase family A palm domain-containing protein</fullName>
    </recommendedName>
</protein>
<keyword evidence="5" id="KW-1185">Reference proteome</keyword>
<sequence>MCEVPPDILVVDTPEVARAVVDRLLAEADRPYPGAADRKNPPVAFIDVTTETPVGHGAVLCFSIYGGDDLDFSDCDPRLVAAAAAASPASGAATDYGYGYGYGGGAGAGAGPVRKDRIWVDVWDEVELDAGGRPVMEGRHVKLKEHHPIIEEFRRFFENEDAKKVWHNYGFDRHVLENMGIRAAGFGGDTLHMARLADASRSGKRTYGLDNLTADPTIMKFFTPYGAKQPERERTGSRRRAAAAAAAPGTVPQTAAAGSDASSASPGAARTAALADVVRAKVGMKERFGMLRVRSGVVGKVPELPPMQELHARPLFRPTWIDYSALDAKATWQLREALEGALRNESWQLEASLASQLGYPAGERPFLHLWHFYCSYWLDFGELLTEMERRGMMVNRQHLAEAQFLDWAASKVPGARYMNVGSGLQIRTLLFPDHLGFPTKAAAADFNKARAAAEREARKAAKGGRPPPGVPAAGAAAAPLPLPPLPPDGGGKVLKVPNPHYEEELAAGKKPARTLSIELHGIWGRGVPGRLVPELLTETGAAAVSIKVLRGLAGKPGAARKELTKLLEARAAKGEADAAAAAAAKAAAERVAVPLVDELDEIQARTGRTCLPRLTLRAVLRIQKRAVPCVYLDWLAADGDTNGGEGDEAEVPAEASAGPLSGPVPVVDDPTRLAALEAEAKDKGLGKLFVACGGGEEGLRACVAVEALCEVNAIDKLLSAFIIPLQSDATSTTTFLPAAAGEGEGEARGEGGVSAPSLRPVHRVHCSLNINTETGRLSARRPNLQNQPALEKDRYKVRKAFTADTAAGKTLVVADYGQLELRILAHMTNCESMKQAFILGGDFHSRTAYGMYDYIQKDVADGAPDVLNFSIAYGKTAHGLAVDFKTTKEEAQQTVDKWYADRWEVRKWQEETKQGARDEGKVRTLLGRTRPLPNINSNEFRLIGHSERAAINTPIQGSAADVAAAAMVAISKSEELRATGFQLLMQIHDEVILEGPSENAAEAQRLVMKLMANPWAELAKHWNDPAPPPVRSLLQGPGWRRPVPRTADGREGHVAGVWNHDQQHLQGGNGAGGPQAGGEERSGGGGGAGGKAAMPLLVELATDCNVADTWYEAK</sequence>
<feature type="region of interest" description="Disordered" evidence="2">
    <location>
        <begin position="244"/>
        <end position="266"/>
    </location>
</feature>
<dbReference type="Gene3D" id="3.30.420.10">
    <property type="entry name" value="Ribonuclease H-like superfamily/Ribonuclease H"/>
    <property type="match status" value="1"/>
</dbReference>
<name>A0A150GEG5_GONPE</name>
<dbReference type="AlphaFoldDB" id="A0A150GEG5"/>
<dbReference type="InterPro" id="IPR036397">
    <property type="entry name" value="RNaseH_sf"/>
</dbReference>
<evidence type="ECO:0000259" key="3">
    <source>
        <dbReference type="SMART" id="SM00482"/>
    </source>
</evidence>
<dbReference type="GO" id="GO:0006302">
    <property type="term" value="P:double-strand break repair"/>
    <property type="evidence" value="ECO:0007669"/>
    <property type="project" value="TreeGrafter"/>
</dbReference>
<evidence type="ECO:0000256" key="2">
    <source>
        <dbReference type="SAM" id="MobiDB-lite"/>
    </source>
</evidence>
<gene>
    <name evidence="4" type="ORF">GPECTOR_33g622</name>
</gene>
<dbReference type="Gene3D" id="3.30.70.370">
    <property type="match status" value="1"/>
</dbReference>
<dbReference type="InterPro" id="IPR002298">
    <property type="entry name" value="DNA_polymerase_A"/>
</dbReference>
<dbReference type="GO" id="GO:0003677">
    <property type="term" value="F:DNA binding"/>
    <property type="evidence" value="ECO:0007669"/>
    <property type="project" value="InterPro"/>
</dbReference>
<dbReference type="PRINTS" id="PR00868">
    <property type="entry name" value="DNAPOLI"/>
</dbReference>
<dbReference type="PANTHER" id="PTHR10133:SF27">
    <property type="entry name" value="DNA POLYMERASE NU"/>
    <property type="match status" value="1"/>
</dbReference>
<dbReference type="InterPro" id="IPR012337">
    <property type="entry name" value="RNaseH-like_sf"/>
</dbReference>
<evidence type="ECO:0000313" key="4">
    <source>
        <dbReference type="EMBL" id="KXZ47740.1"/>
    </source>
</evidence>
<dbReference type="Pfam" id="PF00476">
    <property type="entry name" value="DNA_pol_A"/>
    <property type="match status" value="1"/>
</dbReference>
<dbReference type="InterPro" id="IPR001098">
    <property type="entry name" value="DNA-dir_DNA_pol_A_palm_dom"/>
</dbReference>
<keyword evidence="1" id="KW-0235">DNA replication</keyword>
<dbReference type="Proteomes" id="UP000075714">
    <property type="component" value="Unassembled WGS sequence"/>
</dbReference>
<feature type="region of interest" description="Disordered" evidence="2">
    <location>
        <begin position="453"/>
        <end position="484"/>
    </location>
</feature>
<dbReference type="SUPFAM" id="SSF53098">
    <property type="entry name" value="Ribonuclease H-like"/>
    <property type="match status" value="1"/>
</dbReference>
<feature type="domain" description="DNA-directed DNA polymerase family A palm" evidence="3">
    <location>
        <begin position="796"/>
        <end position="999"/>
    </location>
</feature>
<dbReference type="InterPro" id="IPR043502">
    <property type="entry name" value="DNA/RNA_pol_sf"/>
</dbReference>
<proteinExistence type="predicted"/>
<evidence type="ECO:0000313" key="5">
    <source>
        <dbReference type="Proteomes" id="UP000075714"/>
    </source>
</evidence>